<evidence type="ECO:0000256" key="1">
    <source>
        <dbReference type="SAM" id="MobiDB-lite"/>
    </source>
</evidence>
<evidence type="ECO:0000313" key="2">
    <source>
        <dbReference type="EMBL" id="MET6999199.1"/>
    </source>
</evidence>
<dbReference type="EMBL" id="JBEXAC010000002">
    <property type="protein sequence ID" value="MET6999199.1"/>
    <property type="molecule type" value="Genomic_DNA"/>
</dbReference>
<feature type="compositionally biased region" description="Basic and acidic residues" evidence="1">
    <location>
        <begin position="22"/>
        <end position="32"/>
    </location>
</feature>
<gene>
    <name evidence="2" type="ORF">ABR189_17560</name>
</gene>
<feature type="compositionally biased region" description="Basic and acidic residues" evidence="1">
    <location>
        <begin position="76"/>
        <end position="90"/>
    </location>
</feature>
<dbReference type="Proteomes" id="UP001549749">
    <property type="component" value="Unassembled WGS sequence"/>
</dbReference>
<protein>
    <submittedName>
        <fullName evidence="2">Uncharacterized protein</fullName>
    </submittedName>
</protein>
<comment type="caution">
    <text evidence="2">The sequence shown here is derived from an EMBL/GenBank/DDBJ whole genome shotgun (WGS) entry which is preliminary data.</text>
</comment>
<feature type="region of interest" description="Disordered" evidence="1">
    <location>
        <begin position="1"/>
        <end position="139"/>
    </location>
</feature>
<dbReference type="RefSeq" id="WP_354661767.1">
    <property type="nucleotide sequence ID" value="NZ_JBEXAC010000002.1"/>
</dbReference>
<feature type="compositionally biased region" description="Acidic residues" evidence="1">
    <location>
        <begin position="91"/>
        <end position="121"/>
    </location>
</feature>
<keyword evidence="3" id="KW-1185">Reference proteome</keyword>
<name>A0ABV2TAM7_9BACT</name>
<evidence type="ECO:0000313" key="3">
    <source>
        <dbReference type="Proteomes" id="UP001549749"/>
    </source>
</evidence>
<accession>A0ABV2TAM7</accession>
<organism evidence="2 3">
    <name type="scientific">Chitinophaga defluvii</name>
    <dbReference type="NCBI Taxonomy" id="3163343"/>
    <lineage>
        <taxon>Bacteria</taxon>
        <taxon>Pseudomonadati</taxon>
        <taxon>Bacteroidota</taxon>
        <taxon>Chitinophagia</taxon>
        <taxon>Chitinophagales</taxon>
        <taxon>Chitinophagaceae</taxon>
        <taxon>Chitinophaga</taxon>
    </lineage>
</organism>
<proteinExistence type="predicted"/>
<sequence>MKAKNPKQQGQSSAGKAASKPVKGEAADKTNDESFPGYPAYPAEEDIMNADNEHNKVDLDVENVARSARINNELSPQRKAERKKEGKGDTWEPDESGDDLDVPGAELDDESEAAGNEDEENNFYSLGGDRHEDLEEDQS</sequence>
<reference evidence="2 3" key="1">
    <citation type="submission" date="2024-06" db="EMBL/GenBank/DDBJ databases">
        <title>Chitinophaga defluvii sp. nov., isolated from municipal sewage.</title>
        <authorList>
            <person name="Zhang L."/>
        </authorList>
    </citation>
    <scope>NUCLEOTIDE SEQUENCE [LARGE SCALE GENOMIC DNA]</scope>
    <source>
        <strain evidence="2 3">H8</strain>
    </source>
</reference>
<feature type="compositionally biased region" description="Polar residues" evidence="1">
    <location>
        <begin position="1"/>
        <end position="14"/>
    </location>
</feature>